<evidence type="ECO:0000313" key="3">
    <source>
        <dbReference type="Proteomes" id="UP000054549"/>
    </source>
</evidence>
<evidence type="ECO:0000259" key="1">
    <source>
        <dbReference type="PROSITE" id="PS50011"/>
    </source>
</evidence>
<feature type="domain" description="Protein kinase" evidence="1">
    <location>
        <begin position="1"/>
        <end position="148"/>
    </location>
</feature>
<organism evidence="2 3">
    <name type="scientific">Amanita muscaria (strain Koide BX008)</name>
    <dbReference type="NCBI Taxonomy" id="946122"/>
    <lineage>
        <taxon>Eukaryota</taxon>
        <taxon>Fungi</taxon>
        <taxon>Dikarya</taxon>
        <taxon>Basidiomycota</taxon>
        <taxon>Agaricomycotina</taxon>
        <taxon>Agaricomycetes</taxon>
        <taxon>Agaricomycetidae</taxon>
        <taxon>Agaricales</taxon>
        <taxon>Pluteineae</taxon>
        <taxon>Amanitaceae</taxon>
        <taxon>Amanita</taxon>
    </lineage>
</organism>
<proteinExistence type="predicted"/>
<dbReference type="HOGENOM" id="CLU_1758334_0_0_1"/>
<gene>
    <name evidence="2" type="ORF">M378DRAFT_181280</name>
</gene>
<keyword evidence="3" id="KW-1185">Reference proteome</keyword>
<dbReference type="AlphaFoldDB" id="A0A0C2WB11"/>
<dbReference type="Proteomes" id="UP000054549">
    <property type="component" value="Unassembled WGS sequence"/>
</dbReference>
<dbReference type="PROSITE" id="PS50011">
    <property type="entry name" value="PROTEIN_KINASE_DOM"/>
    <property type="match status" value="1"/>
</dbReference>
<dbReference type="STRING" id="946122.A0A0C2WB11"/>
<dbReference type="InterPro" id="IPR000719">
    <property type="entry name" value="Prot_kinase_dom"/>
</dbReference>
<accession>A0A0C2WB11</accession>
<dbReference type="GO" id="GO:0005524">
    <property type="term" value="F:ATP binding"/>
    <property type="evidence" value="ECO:0007669"/>
    <property type="project" value="InterPro"/>
</dbReference>
<sequence>MTGMKVAIKEGDLSQQLRKELIMNEITVMKDSHLPNGVNWCRITSGMSWSTWKEPHCGMNGCYRTTKTRGSDIKFLSPGNCVRVGVVVQGLRADGGCGQTRKGLGHRHCQRIVHHDIKFDNILLDGLMPRAKSESVAYLAYCSDLMDE</sequence>
<evidence type="ECO:0000313" key="2">
    <source>
        <dbReference type="EMBL" id="KIL58447.1"/>
    </source>
</evidence>
<name>A0A0C2WB11_AMAMK</name>
<dbReference type="OrthoDB" id="248923at2759"/>
<protein>
    <recommendedName>
        <fullName evidence="1">Protein kinase domain-containing protein</fullName>
    </recommendedName>
</protein>
<dbReference type="InParanoid" id="A0A0C2WB11"/>
<dbReference type="InterPro" id="IPR011009">
    <property type="entry name" value="Kinase-like_dom_sf"/>
</dbReference>
<dbReference type="GO" id="GO:0004672">
    <property type="term" value="F:protein kinase activity"/>
    <property type="evidence" value="ECO:0007669"/>
    <property type="project" value="InterPro"/>
</dbReference>
<dbReference type="SUPFAM" id="SSF56112">
    <property type="entry name" value="Protein kinase-like (PK-like)"/>
    <property type="match status" value="1"/>
</dbReference>
<reference evidence="2 3" key="1">
    <citation type="submission" date="2014-04" db="EMBL/GenBank/DDBJ databases">
        <title>Evolutionary Origins and Diversification of the Mycorrhizal Mutualists.</title>
        <authorList>
            <consortium name="DOE Joint Genome Institute"/>
            <consortium name="Mycorrhizal Genomics Consortium"/>
            <person name="Kohler A."/>
            <person name="Kuo A."/>
            <person name="Nagy L.G."/>
            <person name="Floudas D."/>
            <person name="Copeland A."/>
            <person name="Barry K.W."/>
            <person name="Cichocki N."/>
            <person name="Veneault-Fourrey C."/>
            <person name="LaButti K."/>
            <person name="Lindquist E.A."/>
            <person name="Lipzen A."/>
            <person name="Lundell T."/>
            <person name="Morin E."/>
            <person name="Murat C."/>
            <person name="Riley R."/>
            <person name="Ohm R."/>
            <person name="Sun H."/>
            <person name="Tunlid A."/>
            <person name="Henrissat B."/>
            <person name="Grigoriev I.V."/>
            <person name="Hibbett D.S."/>
            <person name="Martin F."/>
        </authorList>
    </citation>
    <scope>NUCLEOTIDE SEQUENCE [LARGE SCALE GENOMIC DNA]</scope>
    <source>
        <strain evidence="2 3">Koide BX008</strain>
    </source>
</reference>
<dbReference type="PROSITE" id="PS00108">
    <property type="entry name" value="PROTEIN_KINASE_ST"/>
    <property type="match status" value="1"/>
</dbReference>
<dbReference type="Gene3D" id="3.30.200.20">
    <property type="entry name" value="Phosphorylase Kinase, domain 1"/>
    <property type="match status" value="1"/>
</dbReference>
<dbReference type="InterPro" id="IPR008271">
    <property type="entry name" value="Ser/Thr_kinase_AS"/>
</dbReference>
<dbReference type="EMBL" id="KN818338">
    <property type="protein sequence ID" value="KIL58447.1"/>
    <property type="molecule type" value="Genomic_DNA"/>
</dbReference>